<evidence type="ECO:0000313" key="2">
    <source>
        <dbReference type="EMBL" id="AJR05246.1"/>
    </source>
</evidence>
<evidence type="ECO:0008006" key="4">
    <source>
        <dbReference type="Google" id="ProtNLM"/>
    </source>
</evidence>
<sequence>MNKKLILSIGTLLLSGGAWASQTDSGSFQIDMDGDVDTIQVRADSNPNLRRTNFFTGLNYNEAVFERAPKRSNVRLVYLDGSTRINEHWRIRHVLSEAWLTEGKNQERTDGRVNFTIAPRYEHWVSPKVSWFAEPVYIRGVEASNGLATQELKLKPGVQLTFGQHFISTTGDYQFKWRERYNREDNDNWQAYSADVNYVYRYSPQFNFGISGTYSGTVDNSDYEFRRKNYNVKPFVRLRHYYDITTEVNTTFGREESGQHWVGYDYASISINNNKRITRNLRFVANAQYKEGKRNGPPAGVTDWSGGDKEELQFRVGFNITL</sequence>
<protein>
    <recommendedName>
        <fullName evidence="4">Porin</fullName>
    </recommendedName>
</protein>
<dbReference type="HOGENOM" id="CLU_862914_0_0_6"/>
<dbReference type="AlphaFoldDB" id="A0A0C5W1R6"/>
<dbReference type="PATRIC" id="fig|658445.3.peg.242"/>
<proteinExistence type="predicted"/>
<evidence type="ECO:0000313" key="3">
    <source>
        <dbReference type="Proteomes" id="UP000032303"/>
    </source>
</evidence>
<keyword evidence="1" id="KW-0732">Signal</keyword>
<reference evidence="2 3" key="1">
    <citation type="submission" date="2013-05" db="EMBL/GenBank/DDBJ databases">
        <title>Complete genome sequence of the lipase-producing bacterium Photobacterium gaetbulicola Gung47.</title>
        <authorList>
            <person name="Kim Y.-O."/>
        </authorList>
    </citation>
    <scope>NUCLEOTIDE SEQUENCE [LARGE SCALE GENOMIC DNA]</scope>
    <source>
        <strain evidence="2 3">Gung47</strain>
    </source>
</reference>
<gene>
    <name evidence="2" type="ORF">H744_1c0220</name>
</gene>
<feature type="chain" id="PRO_5002184075" description="Porin" evidence="1">
    <location>
        <begin position="21"/>
        <end position="322"/>
    </location>
</feature>
<organism evidence="2 3">
    <name type="scientific">Photobacterium gaetbulicola Gung47</name>
    <dbReference type="NCBI Taxonomy" id="658445"/>
    <lineage>
        <taxon>Bacteria</taxon>
        <taxon>Pseudomonadati</taxon>
        <taxon>Pseudomonadota</taxon>
        <taxon>Gammaproteobacteria</taxon>
        <taxon>Vibrionales</taxon>
        <taxon>Vibrionaceae</taxon>
        <taxon>Photobacterium</taxon>
    </lineage>
</organism>
<feature type="signal peptide" evidence="1">
    <location>
        <begin position="1"/>
        <end position="20"/>
    </location>
</feature>
<dbReference type="Proteomes" id="UP000032303">
    <property type="component" value="Chromosome 1"/>
</dbReference>
<dbReference type="EMBL" id="CP005973">
    <property type="protein sequence ID" value="AJR05246.1"/>
    <property type="molecule type" value="Genomic_DNA"/>
</dbReference>
<name>A0A0C5W1R6_9GAMM</name>
<accession>A0A0C5W1R6</accession>
<evidence type="ECO:0000256" key="1">
    <source>
        <dbReference type="SAM" id="SignalP"/>
    </source>
</evidence>
<dbReference type="OrthoDB" id="5861322at2"/>
<dbReference type="KEGG" id="pgb:H744_1c0220"/>
<keyword evidence="3" id="KW-1185">Reference proteome</keyword>